<feature type="region of interest" description="Disordered" evidence="1">
    <location>
        <begin position="97"/>
        <end position="118"/>
    </location>
</feature>
<sequence>MSRKVFISSETDSAGRASIRIGDLAIAELGRGDVMANYRPATTEEKTIQIGKREFSLLSRLALLCLRERSEEVSLDQEVNTFLEGYSAGMSDVQIPSYQLRSLDTQNPPTPQNQEQSL</sequence>
<keyword evidence="3" id="KW-1185">Reference proteome</keyword>
<organism evidence="2 3">
    <name type="scientific">Acetobacter persici</name>
    <dbReference type="NCBI Taxonomy" id="1076596"/>
    <lineage>
        <taxon>Bacteria</taxon>
        <taxon>Pseudomonadati</taxon>
        <taxon>Pseudomonadota</taxon>
        <taxon>Alphaproteobacteria</taxon>
        <taxon>Acetobacterales</taxon>
        <taxon>Acetobacteraceae</taxon>
        <taxon>Acetobacter</taxon>
    </lineage>
</organism>
<dbReference type="AlphaFoldDB" id="A0A6V8ICQ5"/>
<name>A0A6V8ICQ5_9PROT</name>
<proteinExistence type="predicted"/>
<protein>
    <submittedName>
        <fullName evidence="2">Uncharacterized protein</fullName>
    </submittedName>
</protein>
<accession>A0A6V8ICQ5</accession>
<reference evidence="2 3" key="1">
    <citation type="journal article" date="2020" name="Cell Rep.">
        <title>Local necrotic cells trigger systemic immune activation via gut microbiome dysbiosis in Drosophila.</title>
        <authorList>
            <person name="Kosakamoto H."/>
            <person name="Yamauchi T."/>
            <person name="Akuzawa-Tokita Y."/>
            <person name="Nishimura K."/>
            <person name="Soga T."/>
            <person name="Murakami T."/>
            <person name="Mori H."/>
            <person name="Yamamoto K."/>
            <person name="Miyazaki R."/>
            <person name="Koto A."/>
            <person name="Miura M."/>
            <person name="Obata F."/>
        </authorList>
    </citation>
    <scope>NUCLEOTIDE SEQUENCE [LARGE SCALE GENOMIC DNA]</scope>
    <source>
        <strain evidence="2 3">Ai</strain>
    </source>
</reference>
<comment type="caution">
    <text evidence="2">The sequence shown here is derived from an EMBL/GenBank/DDBJ whole genome shotgun (WGS) entry which is preliminary data.</text>
</comment>
<gene>
    <name evidence="2" type="ORF">DmAi_29310</name>
</gene>
<evidence type="ECO:0000313" key="2">
    <source>
        <dbReference type="EMBL" id="GFE94872.1"/>
    </source>
</evidence>
<evidence type="ECO:0000256" key="1">
    <source>
        <dbReference type="SAM" id="MobiDB-lite"/>
    </source>
</evidence>
<dbReference type="EMBL" id="BLJP01000027">
    <property type="protein sequence ID" value="GFE94872.1"/>
    <property type="molecule type" value="Genomic_DNA"/>
</dbReference>
<dbReference type="RefSeq" id="WP_202205896.1">
    <property type="nucleotide sequence ID" value="NZ_BLJP01000027.1"/>
</dbReference>
<evidence type="ECO:0000313" key="3">
    <source>
        <dbReference type="Proteomes" id="UP000548726"/>
    </source>
</evidence>
<dbReference type="Proteomes" id="UP000548726">
    <property type="component" value="Unassembled WGS sequence"/>
</dbReference>